<dbReference type="GO" id="GO:0005886">
    <property type="term" value="C:plasma membrane"/>
    <property type="evidence" value="ECO:0007669"/>
    <property type="project" value="TreeGrafter"/>
</dbReference>
<dbReference type="GO" id="GO:0008360">
    <property type="term" value="P:regulation of cell shape"/>
    <property type="evidence" value="ECO:0007669"/>
    <property type="project" value="UniProtKB-KW"/>
</dbReference>
<dbReference type="PIRSF" id="PIRSF038471">
    <property type="entry name" value="MreC"/>
    <property type="match status" value="1"/>
</dbReference>
<evidence type="ECO:0000256" key="2">
    <source>
        <dbReference type="ARBA" id="ARBA00013855"/>
    </source>
</evidence>
<keyword evidence="3 5" id="KW-0133">Cell shape</keyword>
<comment type="caution">
    <text evidence="8">The sequence shown here is derived from an EMBL/GenBank/DDBJ whole genome shotgun (WGS) entry which is preliminary data.</text>
</comment>
<dbReference type="Gene3D" id="2.40.10.350">
    <property type="entry name" value="Rod shape-determining protein MreC, domain 2"/>
    <property type="match status" value="1"/>
</dbReference>
<proteinExistence type="inferred from homology"/>
<comment type="similarity">
    <text evidence="1 5">Belongs to the MreC family.</text>
</comment>
<dbReference type="NCBIfam" id="TIGR00219">
    <property type="entry name" value="mreC"/>
    <property type="match status" value="1"/>
</dbReference>
<reference evidence="8" key="1">
    <citation type="submission" date="2020-10" db="EMBL/GenBank/DDBJ databases">
        <authorList>
            <person name="Gilroy R."/>
        </authorList>
    </citation>
    <scope>NUCLEOTIDE SEQUENCE</scope>
    <source>
        <strain evidence="8">ChiGjej2B2-12916</strain>
    </source>
</reference>
<dbReference type="InterPro" id="IPR007221">
    <property type="entry name" value="MreC"/>
</dbReference>
<dbReference type="Gene3D" id="2.40.10.340">
    <property type="entry name" value="Rod shape-determining protein MreC, domain 1"/>
    <property type="match status" value="1"/>
</dbReference>
<feature type="coiled-coil region" evidence="6">
    <location>
        <begin position="67"/>
        <end position="104"/>
    </location>
</feature>
<organism evidence="8 9">
    <name type="scientific">Candidatus Enterenecus faecium</name>
    <dbReference type="NCBI Taxonomy" id="2840780"/>
    <lineage>
        <taxon>Bacteria</taxon>
        <taxon>Bacillati</taxon>
        <taxon>Bacillota</taxon>
        <taxon>Clostridia</taxon>
        <taxon>Eubacteriales</taxon>
        <taxon>Candidatus Enterenecus</taxon>
    </lineage>
</organism>
<evidence type="ECO:0000256" key="6">
    <source>
        <dbReference type="SAM" id="Coils"/>
    </source>
</evidence>
<dbReference type="AlphaFoldDB" id="A0A9D1CGK9"/>
<evidence type="ECO:0000313" key="9">
    <source>
        <dbReference type="Proteomes" id="UP000886879"/>
    </source>
</evidence>
<comment type="function">
    <text evidence="5">Involved in formation and maintenance of cell shape.</text>
</comment>
<gene>
    <name evidence="8" type="primary">mreC</name>
    <name evidence="8" type="ORF">IAD31_06000</name>
</gene>
<dbReference type="PANTHER" id="PTHR34138">
    <property type="entry name" value="CELL SHAPE-DETERMINING PROTEIN MREC"/>
    <property type="match status" value="1"/>
</dbReference>
<keyword evidence="6" id="KW-0175">Coiled coil</keyword>
<accession>A0A9D1CGK9</accession>
<name>A0A9D1CGK9_9FIRM</name>
<reference evidence="8" key="2">
    <citation type="journal article" date="2021" name="PeerJ">
        <title>Extensive microbial diversity within the chicken gut microbiome revealed by metagenomics and culture.</title>
        <authorList>
            <person name="Gilroy R."/>
            <person name="Ravi A."/>
            <person name="Getino M."/>
            <person name="Pursley I."/>
            <person name="Horton D.L."/>
            <person name="Alikhan N.F."/>
            <person name="Baker D."/>
            <person name="Gharbi K."/>
            <person name="Hall N."/>
            <person name="Watson M."/>
            <person name="Adriaenssens E.M."/>
            <person name="Foster-Nyarko E."/>
            <person name="Jarju S."/>
            <person name="Secka A."/>
            <person name="Antonio M."/>
            <person name="Oren A."/>
            <person name="Chaudhuri R.R."/>
            <person name="La Ragione R."/>
            <person name="Hildebrand F."/>
            <person name="Pallen M.J."/>
        </authorList>
    </citation>
    <scope>NUCLEOTIDE SEQUENCE</scope>
    <source>
        <strain evidence="8">ChiGjej2B2-12916</strain>
    </source>
</reference>
<evidence type="ECO:0000259" key="7">
    <source>
        <dbReference type="Pfam" id="PF04085"/>
    </source>
</evidence>
<feature type="domain" description="Rod shape-determining protein MreC beta-barrel core" evidence="7">
    <location>
        <begin position="121"/>
        <end position="271"/>
    </location>
</feature>
<dbReference type="Pfam" id="PF04085">
    <property type="entry name" value="MreC"/>
    <property type="match status" value="1"/>
</dbReference>
<dbReference type="PANTHER" id="PTHR34138:SF1">
    <property type="entry name" value="CELL SHAPE-DETERMINING PROTEIN MREC"/>
    <property type="match status" value="1"/>
</dbReference>
<dbReference type="InterPro" id="IPR055342">
    <property type="entry name" value="MreC_beta-barrel_core"/>
</dbReference>
<evidence type="ECO:0000256" key="4">
    <source>
        <dbReference type="ARBA" id="ARBA00032089"/>
    </source>
</evidence>
<dbReference type="InterPro" id="IPR042175">
    <property type="entry name" value="Cell/Rod_MreC_2"/>
</dbReference>
<evidence type="ECO:0000256" key="3">
    <source>
        <dbReference type="ARBA" id="ARBA00022960"/>
    </source>
</evidence>
<sequence>MKGFFRNNGGLLVVAAVLLAALLAILSAITGANPITNALQVITRPVGSLTSGISNWFQGQHDRLTGYDQLLEENETLKEQLAELEEQVREGQDALRENERLQSLLGVAQEHPDWTYASATVIQRSTTNWANQITISVGSGQEVEAGDCVIDQYGNLVGVVKEVGTNWALVDTLLDPGMELGVRVARTDDSAMAQGDFTLMGEGKLRMTYIPQDAQLISGDQVTTSGLGGKYPGGLLVGQVESIETEADGISRSAVLRPSADVENIRYVYVITNFEV</sequence>
<dbReference type="EMBL" id="DVFO01000059">
    <property type="protein sequence ID" value="HIQ61131.1"/>
    <property type="molecule type" value="Genomic_DNA"/>
</dbReference>
<evidence type="ECO:0000256" key="5">
    <source>
        <dbReference type="PIRNR" id="PIRNR038471"/>
    </source>
</evidence>
<protein>
    <recommendedName>
        <fullName evidence="2 5">Cell shape-determining protein MreC</fullName>
    </recommendedName>
    <alternativeName>
        <fullName evidence="4 5">Cell shape protein MreC</fullName>
    </alternativeName>
</protein>
<dbReference type="Proteomes" id="UP000886879">
    <property type="component" value="Unassembled WGS sequence"/>
</dbReference>
<evidence type="ECO:0000256" key="1">
    <source>
        <dbReference type="ARBA" id="ARBA00009369"/>
    </source>
</evidence>
<dbReference type="InterPro" id="IPR042177">
    <property type="entry name" value="Cell/Rod_1"/>
</dbReference>
<evidence type="ECO:0000313" key="8">
    <source>
        <dbReference type="EMBL" id="HIQ61131.1"/>
    </source>
</evidence>